<keyword evidence="2" id="KW-1185">Reference proteome</keyword>
<sequence>MALPTVGVPNHNPLHKDTHQRPVFNRFELGFSAYEVANFDQNSSSFATQFRHRSCQRGFCKTRKSQPHRRCFGLCLTLSML</sequence>
<gene>
    <name evidence="1" type="ORF">GOP47_0000471</name>
</gene>
<evidence type="ECO:0000313" key="2">
    <source>
        <dbReference type="Proteomes" id="UP000886520"/>
    </source>
</evidence>
<evidence type="ECO:0000313" key="1">
    <source>
        <dbReference type="EMBL" id="KAI5084302.1"/>
    </source>
</evidence>
<organism evidence="1 2">
    <name type="scientific">Adiantum capillus-veneris</name>
    <name type="common">Maidenhair fern</name>
    <dbReference type="NCBI Taxonomy" id="13818"/>
    <lineage>
        <taxon>Eukaryota</taxon>
        <taxon>Viridiplantae</taxon>
        <taxon>Streptophyta</taxon>
        <taxon>Embryophyta</taxon>
        <taxon>Tracheophyta</taxon>
        <taxon>Polypodiopsida</taxon>
        <taxon>Polypodiidae</taxon>
        <taxon>Polypodiales</taxon>
        <taxon>Pteridineae</taxon>
        <taxon>Pteridaceae</taxon>
        <taxon>Vittarioideae</taxon>
        <taxon>Adiantum</taxon>
    </lineage>
</organism>
<proteinExistence type="predicted"/>
<dbReference type="Proteomes" id="UP000886520">
    <property type="component" value="Chromosome 1"/>
</dbReference>
<dbReference type="AlphaFoldDB" id="A0A9D4VDL1"/>
<name>A0A9D4VDL1_ADICA</name>
<comment type="caution">
    <text evidence="1">The sequence shown here is derived from an EMBL/GenBank/DDBJ whole genome shotgun (WGS) entry which is preliminary data.</text>
</comment>
<protein>
    <submittedName>
        <fullName evidence="1">Uncharacterized protein</fullName>
    </submittedName>
</protein>
<accession>A0A9D4VDL1</accession>
<dbReference type="EMBL" id="JABFUD020000001">
    <property type="protein sequence ID" value="KAI5084302.1"/>
    <property type="molecule type" value="Genomic_DNA"/>
</dbReference>
<reference evidence="1" key="1">
    <citation type="submission" date="2021-01" db="EMBL/GenBank/DDBJ databases">
        <title>Adiantum capillus-veneris genome.</title>
        <authorList>
            <person name="Fang Y."/>
            <person name="Liao Q."/>
        </authorList>
    </citation>
    <scope>NUCLEOTIDE SEQUENCE</scope>
    <source>
        <strain evidence="1">H3</strain>
        <tissue evidence="1">Leaf</tissue>
    </source>
</reference>